<feature type="coiled-coil region" evidence="11">
    <location>
        <begin position="240"/>
        <end position="267"/>
    </location>
</feature>
<evidence type="ECO:0000256" key="9">
    <source>
        <dbReference type="ARBA" id="ARBA00068671"/>
    </source>
</evidence>
<dbReference type="Pfam" id="PF01496">
    <property type="entry name" value="V_ATPase_I"/>
    <property type="match status" value="1"/>
</dbReference>
<dbReference type="GO" id="GO:0007035">
    <property type="term" value="P:vacuolar acidification"/>
    <property type="evidence" value="ECO:0007669"/>
    <property type="project" value="TreeGrafter"/>
</dbReference>
<feature type="transmembrane region" description="Helical" evidence="10">
    <location>
        <begin position="531"/>
        <end position="554"/>
    </location>
</feature>
<comment type="similarity">
    <text evidence="2 10">Belongs to the V-ATPase 116 kDa subunit family.</text>
</comment>
<dbReference type="PANTHER" id="PTHR11629:SF63">
    <property type="entry name" value="V-TYPE PROTON ATPASE SUBUNIT A"/>
    <property type="match status" value="1"/>
</dbReference>
<evidence type="ECO:0000256" key="5">
    <source>
        <dbReference type="ARBA" id="ARBA00022989"/>
    </source>
</evidence>
<name>H1YZF3_9EURY</name>
<dbReference type="PANTHER" id="PTHR11629">
    <property type="entry name" value="VACUOLAR PROTON ATPASES"/>
    <property type="match status" value="1"/>
</dbReference>
<comment type="subcellular location">
    <subcellularLocation>
        <location evidence="1">Membrane</location>
        <topology evidence="1">Multi-pass membrane protein</topology>
    </subcellularLocation>
</comment>
<keyword evidence="7 10" id="KW-0472">Membrane</keyword>
<dbReference type="HOGENOM" id="CLU_025558_1_0_2"/>
<dbReference type="GO" id="GO:0046961">
    <property type="term" value="F:proton-transporting ATPase activity, rotational mechanism"/>
    <property type="evidence" value="ECO:0007669"/>
    <property type="project" value="InterPro"/>
</dbReference>
<reference evidence="12 13" key="1">
    <citation type="submission" date="2011-10" db="EMBL/GenBank/DDBJ databases">
        <title>The Improved High-Quality Draft genome of Methanoplanus limicola DSM 2279.</title>
        <authorList>
            <consortium name="US DOE Joint Genome Institute (JGI-PGF)"/>
            <person name="Lucas S."/>
            <person name="Copeland A."/>
            <person name="Lapidus A."/>
            <person name="Glavina del Rio T."/>
            <person name="Dalin E."/>
            <person name="Tice H."/>
            <person name="Bruce D."/>
            <person name="Goodwin L."/>
            <person name="Pitluck S."/>
            <person name="Peters L."/>
            <person name="Mikhailova N."/>
            <person name="Lu M."/>
            <person name="Kyrpides N."/>
            <person name="Mavromatis K."/>
            <person name="Ivanova N."/>
            <person name="Markowitz V."/>
            <person name="Cheng J.-F."/>
            <person name="Hugenholtz P."/>
            <person name="Woyke T."/>
            <person name="Wu D."/>
            <person name="Wirth R."/>
            <person name="Brambilla E.-M."/>
            <person name="Klenk H.-P."/>
            <person name="Eisen J.A."/>
        </authorList>
    </citation>
    <scope>NUCLEOTIDE SEQUENCE [LARGE SCALE GENOMIC DNA]</scope>
    <source>
        <strain evidence="12 13">DSM 2279</strain>
    </source>
</reference>
<evidence type="ECO:0000313" key="12">
    <source>
        <dbReference type="EMBL" id="EHQ36062.1"/>
    </source>
</evidence>
<keyword evidence="13" id="KW-1185">Reference proteome</keyword>
<evidence type="ECO:0000256" key="10">
    <source>
        <dbReference type="RuleBase" id="RU361189"/>
    </source>
</evidence>
<evidence type="ECO:0000313" key="13">
    <source>
        <dbReference type="Proteomes" id="UP000005741"/>
    </source>
</evidence>
<dbReference type="Gene3D" id="1.20.1460.20">
    <property type="match status" value="1"/>
</dbReference>
<dbReference type="AlphaFoldDB" id="H1YZF3"/>
<dbReference type="GO" id="GO:0016471">
    <property type="term" value="C:vacuolar proton-transporting V-type ATPase complex"/>
    <property type="evidence" value="ECO:0007669"/>
    <property type="project" value="TreeGrafter"/>
</dbReference>
<dbReference type="Proteomes" id="UP000005741">
    <property type="component" value="Chromosome"/>
</dbReference>
<gene>
    <name evidence="12" type="ORF">Metlim_1973</name>
</gene>
<proteinExistence type="inferred from homology"/>
<sequence length="658" mass="72597">MLTPAEMSRLTLVIHKKSEEKLISALHESGLIEITDIADAPDDLKELLEGEQRRPDKQITELKSFLERSIEALKEEPLGSIGEIMAFFSPPKRQKADLRQRTPDETKDDIEKLRPEILRAIALRTESEEIREEKGRLKDERELLTLLNPFDFDLGYLGRSEFLSVKAGFFEEDEADLLITELKSKEIDGYILRKTETGGGHVIAIASLLHCSDEVERALKKFSFREFSMGFESGKPAEAIAVIDRNIKLLEERSAEIKTEQAELKEKYLPEFQVLHEELAVIKSRGEGLLLADSGKNLTVIRGFVPEKEKEKLKSLCDNASFGLSLCIFEKVDPESEEIPVLCTHHPAVRPFLMLTKLFSTPKYGEIDPTLFLAPVLVITFGIMLGDVGYGLLLVILSALILNGAGRDDGDLRDLSLTLVACGFSGMFFGFFEGGFFGDLLPKFAGVNYTSGIIDPLADPILMLVIALIFGILHLNAGLILGAWKNLSAGNRSGILKEQGVWFLLQPCAAVLLFSFFGWAEFDQSVKTAAIAGTFVAVAAIMLFEGPLGFFSLTGFLGDWLSYSRILALALATGGIAMTINIITGMMAGIGGIVVIAAAVFCVAGHMVNFILQVLGGFIHSLRLQYVEFFGKFYVGGGESFKPFTYKRFYTGQKGDLK</sequence>
<feature type="transmembrane region" description="Helical" evidence="10">
    <location>
        <begin position="590"/>
        <end position="615"/>
    </location>
</feature>
<evidence type="ECO:0000256" key="7">
    <source>
        <dbReference type="ARBA" id="ARBA00023136"/>
    </source>
</evidence>
<dbReference type="Gene3D" id="3.30.70.2750">
    <property type="match status" value="1"/>
</dbReference>
<feature type="transmembrane region" description="Helical" evidence="10">
    <location>
        <begin position="501"/>
        <end position="519"/>
    </location>
</feature>
<evidence type="ECO:0000256" key="1">
    <source>
        <dbReference type="ARBA" id="ARBA00004141"/>
    </source>
</evidence>
<keyword evidence="11" id="KW-0175">Coiled coil</keyword>
<evidence type="ECO:0000256" key="6">
    <source>
        <dbReference type="ARBA" id="ARBA00023065"/>
    </source>
</evidence>
<dbReference type="InterPro" id="IPR002490">
    <property type="entry name" value="V-ATPase_116kDa_su"/>
</dbReference>
<keyword evidence="4 10" id="KW-0812">Transmembrane</keyword>
<dbReference type="PATRIC" id="fig|937775.9.peg.2211"/>
<dbReference type="InParanoid" id="H1YZF3"/>
<feature type="transmembrane region" description="Helical" evidence="10">
    <location>
        <begin position="372"/>
        <end position="402"/>
    </location>
</feature>
<dbReference type="GO" id="GO:0033179">
    <property type="term" value="C:proton-transporting V-type ATPase, V0 domain"/>
    <property type="evidence" value="ECO:0007669"/>
    <property type="project" value="InterPro"/>
</dbReference>
<evidence type="ECO:0000256" key="11">
    <source>
        <dbReference type="SAM" id="Coils"/>
    </source>
</evidence>
<feature type="transmembrane region" description="Helical" evidence="10">
    <location>
        <begin position="566"/>
        <end position="584"/>
    </location>
</feature>
<comment type="function">
    <text evidence="8">Component of the A-type ATP synthase that produces ATP from ADP in the presence of a proton gradient across the membrane.</text>
</comment>
<keyword evidence="6 10" id="KW-0406">Ion transport</keyword>
<keyword evidence="5 10" id="KW-1133">Transmembrane helix</keyword>
<evidence type="ECO:0000256" key="3">
    <source>
        <dbReference type="ARBA" id="ARBA00022448"/>
    </source>
</evidence>
<dbReference type="STRING" id="937775.Metlim_1973"/>
<dbReference type="EMBL" id="CM001436">
    <property type="protein sequence ID" value="EHQ36062.1"/>
    <property type="molecule type" value="Genomic_DNA"/>
</dbReference>
<feature type="transmembrane region" description="Helical" evidence="10">
    <location>
        <begin position="461"/>
        <end position="481"/>
    </location>
</feature>
<dbReference type="GO" id="GO:0051117">
    <property type="term" value="F:ATPase binding"/>
    <property type="evidence" value="ECO:0007669"/>
    <property type="project" value="TreeGrafter"/>
</dbReference>
<protein>
    <recommendedName>
        <fullName evidence="9 10">A-type ATP synthase subunit I</fullName>
    </recommendedName>
</protein>
<dbReference type="FunCoup" id="H1YZF3">
    <property type="interactions" value="35"/>
</dbReference>
<keyword evidence="3 10" id="KW-0813">Transport</keyword>
<dbReference type="OrthoDB" id="85892at2157"/>
<accession>H1YZF3</accession>
<dbReference type="RefSeq" id="WP_004078237.1">
    <property type="nucleotide sequence ID" value="NZ_CM001436.1"/>
</dbReference>
<evidence type="ECO:0000256" key="4">
    <source>
        <dbReference type="ARBA" id="ARBA00022692"/>
    </source>
</evidence>
<organism evidence="12 13">
    <name type="scientific">Methanoplanus limicola DSM 2279</name>
    <dbReference type="NCBI Taxonomy" id="937775"/>
    <lineage>
        <taxon>Archaea</taxon>
        <taxon>Methanobacteriati</taxon>
        <taxon>Methanobacteriota</taxon>
        <taxon>Stenosarchaea group</taxon>
        <taxon>Methanomicrobia</taxon>
        <taxon>Methanomicrobiales</taxon>
        <taxon>Methanomicrobiaceae</taxon>
        <taxon>Methanoplanus</taxon>
    </lineage>
</organism>
<feature type="transmembrane region" description="Helical" evidence="10">
    <location>
        <begin position="414"/>
        <end position="432"/>
    </location>
</feature>
<evidence type="ECO:0000256" key="2">
    <source>
        <dbReference type="ARBA" id="ARBA00009904"/>
    </source>
</evidence>
<dbReference type="Gene3D" id="3.30.70.2170">
    <property type="match status" value="1"/>
</dbReference>
<evidence type="ECO:0000256" key="8">
    <source>
        <dbReference type="ARBA" id="ARBA00059506"/>
    </source>
</evidence>